<sequence length="263" mass="29183">MTDSLLVTTAPNPSEMFVQTAVRLADELKAPFVPRKGTVRRMAQTQGVSLVLVVSHRLTLHIGDQELFFHPSMANVRVKRMLAGETDYLIEKSGLQPGDTVIDCTLGMGADAIVFSHAAGENGRVIGLEKSKILAILVREGLHDWIPDFPEMKEAMQRIEVVQTDHLSFLRKMPDRSADVVYFDPMFRSTVEKSTAFDTVRMLSDAAPLSIETIQEAKRVASKSVVLKERAGGGEFLRLGFPAATRRSSTFTYSVIRIEEEES</sequence>
<dbReference type="CDD" id="cd02440">
    <property type="entry name" value="AdoMet_MTases"/>
    <property type="match status" value="1"/>
</dbReference>
<reference evidence="1 2" key="1">
    <citation type="submission" date="2020-08" db="EMBL/GenBank/DDBJ databases">
        <title>Complete Genome Sequence of Effusibacillus dendaii Strain skT53, Isolated from Farmland soil.</title>
        <authorList>
            <person name="Konishi T."/>
            <person name="Kawasaki H."/>
        </authorList>
    </citation>
    <scope>NUCLEOTIDE SEQUENCE [LARGE SCALE GENOMIC DNA]</scope>
    <source>
        <strain evidence="2">skT53</strain>
    </source>
</reference>
<proteinExistence type="predicted"/>
<dbReference type="Proteomes" id="UP000593802">
    <property type="component" value="Chromosome"/>
</dbReference>
<dbReference type="AlphaFoldDB" id="A0A7I8D6U7"/>
<dbReference type="GO" id="GO:0008990">
    <property type="term" value="F:rRNA (guanine-N2-)-methyltransferase activity"/>
    <property type="evidence" value="ECO:0007669"/>
    <property type="project" value="InterPro"/>
</dbReference>
<keyword evidence="2" id="KW-1185">Reference proteome</keyword>
<dbReference type="SUPFAM" id="SSF53335">
    <property type="entry name" value="S-adenosyl-L-methionine-dependent methyltransferases"/>
    <property type="match status" value="1"/>
</dbReference>
<dbReference type="Pfam" id="PF04445">
    <property type="entry name" value="SAM_MT"/>
    <property type="match status" value="1"/>
</dbReference>
<accession>A0A7I8D6U7</accession>
<organism evidence="1 2">
    <name type="scientific">Effusibacillus dendaii</name>
    <dbReference type="NCBI Taxonomy" id="2743772"/>
    <lineage>
        <taxon>Bacteria</taxon>
        <taxon>Bacillati</taxon>
        <taxon>Bacillota</taxon>
        <taxon>Bacilli</taxon>
        <taxon>Bacillales</taxon>
        <taxon>Alicyclobacillaceae</taxon>
        <taxon>Effusibacillus</taxon>
    </lineage>
</organism>
<dbReference type="InterPro" id="IPR029063">
    <property type="entry name" value="SAM-dependent_MTases_sf"/>
</dbReference>
<dbReference type="KEGG" id="eff:skT53_07120"/>
<evidence type="ECO:0000313" key="1">
    <source>
        <dbReference type="EMBL" id="BCJ85727.1"/>
    </source>
</evidence>
<evidence type="ECO:0000313" key="2">
    <source>
        <dbReference type="Proteomes" id="UP000593802"/>
    </source>
</evidence>
<dbReference type="PANTHER" id="PTHR36112:SF1">
    <property type="entry name" value="RIBOSOMAL RNA SMALL SUBUNIT METHYLTRANSFERASE J"/>
    <property type="match status" value="1"/>
</dbReference>
<dbReference type="EMBL" id="AP023366">
    <property type="protein sequence ID" value="BCJ85727.1"/>
    <property type="molecule type" value="Genomic_DNA"/>
</dbReference>
<gene>
    <name evidence="1" type="primary">ypiP</name>
    <name evidence="1" type="ORF">skT53_07120</name>
</gene>
<protein>
    <recommendedName>
        <fullName evidence="3">SAM-dependent methyltransferase</fullName>
    </recommendedName>
</protein>
<dbReference type="PANTHER" id="PTHR36112">
    <property type="entry name" value="RIBOSOMAL RNA SMALL SUBUNIT METHYLTRANSFERASE J"/>
    <property type="match status" value="1"/>
</dbReference>
<dbReference type="Gene3D" id="3.40.50.150">
    <property type="entry name" value="Vaccinia Virus protein VP39"/>
    <property type="match status" value="1"/>
</dbReference>
<evidence type="ECO:0008006" key="3">
    <source>
        <dbReference type="Google" id="ProtNLM"/>
    </source>
</evidence>
<dbReference type="RefSeq" id="WP_200759807.1">
    <property type="nucleotide sequence ID" value="NZ_AP023366.1"/>
</dbReference>
<dbReference type="InterPro" id="IPR007536">
    <property type="entry name" value="16SrRNA_methylTrfase_J"/>
</dbReference>
<name>A0A7I8D6U7_9BACL</name>